<gene>
    <name evidence="2" type="ORF">ACFQND_04485</name>
</gene>
<dbReference type="InterPro" id="IPR052358">
    <property type="entry name" value="Aro_Compnd_Degr_Hydrolases"/>
</dbReference>
<protein>
    <submittedName>
        <fullName evidence="2">Amidohydrolase</fullName>
    </submittedName>
</protein>
<organism evidence="2 3">
    <name type="scientific">Polaromonas aquatica</name>
    <dbReference type="NCBI Taxonomy" id="332657"/>
    <lineage>
        <taxon>Bacteria</taxon>
        <taxon>Pseudomonadati</taxon>
        <taxon>Pseudomonadota</taxon>
        <taxon>Betaproteobacteria</taxon>
        <taxon>Burkholderiales</taxon>
        <taxon>Comamonadaceae</taxon>
        <taxon>Polaromonas</taxon>
    </lineage>
</organism>
<proteinExistence type="predicted"/>
<dbReference type="Pfam" id="PF04909">
    <property type="entry name" value="Amidohydro_2"/>
    <property type="match status" value="1"/>
</dbReference>
<dbReference type="Proteomes" id="UP001596270">
    <property type="component" value="Unassembled WGS sequence"/>
</dbReference>
<evidence type="ECO:0000313" key="2">
    <source>
        <dbReference type="EMBL" id="MFC6280483.1"/>
    </source>
</evidence>
<dbReference type="InterPro" id="IPR006680">
    <property type="entry name" value="Amidohydro-rel"/>
</dbReference>
<dbReference type="Gene3D" id="3.20.20.140">
    <property type="entry name" value="Metal-dependent hydrolases"/>
    <property type="match status" value="1"/>
</dbReference>
<feature type="domain" description="Amidohydrolase-related" evidence="1">
    <location>
        <begin position="24"/>
        <end position="286"/>
    </location>
</feature>
<dbReference type="PANTHER" id="PTHR35563">
    <property type="entry name" value="BARREL METAL-DEPENDENT HYDROLASE, PUTATIVE (AFU_ORTHOLOGUE AFUA_1G16240)-RELATED"/>
    <property type="match status" value="1"/>
</dbReference>
<sequence length="288" mass="31249">MTTPVLTYNPQPARPALRLPAGACDSHVHVFGPAARFPFAASRNFTPADAPKEALFALHKVLGISRCVIVQSAIHGFDNSAAEDAIAAGGGHYLGVALAPHTVPDAELQRLKAAGFRGVRFNFIPHLEQGSTPQQVMELTQRLAPLGMHLQVHFASGLVHELAPILKTSAVPVVIDHLGRVNAALGPDHADFRALCTLMEDPNFYMKVSGAERNSPAPPYAEGAALARQMVERFPDRCFWGTDWPHPNHTHVPDDAALVDLLVSIAPTPDLLDRLLVQNPQRFYRFPA</sequence>
<dbReference type="SUPFAM" id="SSF51556">
    <property type="entry name" value="Metallo-dependent hydrolases"/>
    <property type="match status" value="1"/>
</dbReference>
<evidence type="ECO:0000259" key="1">
    <source>
        <dbReference type="Pfam" id="PF04909"/>
    </source>
</evidence>
<name>A0ABW1TU71_9BURK</name>
<dbReference type="PANTHER" id="PTHR35563:SF2">
    <property type="entry name" value="BARREL METAL-DEPENDENT HYDROLASE, PUTATIVE (AFU_ORTHOLOGUE AFUA_1G16240)-RELATED"/>
    <property type="match status" value="1"/>
</dbReference>
<comment type="caution">
    <text evidence="2">The sequence shown here is derived from an EMBL/GenBank/DDBJ whole genome shotgun (WGS) entry which is preliminary data.</text>
</comment>
<dbReference type="RefSeq" id="WP_371437871.1">
    <property type="nucleotide sequence ID" value="NZ_JBHSRS010000013.1"/>
</dbReference>
<keyword evidence="3" id="KW-1185">Reference proteome</keyword>
<evidence type="ECO:0000313" key="3">
    <source>
        <dbReference type="Proteomes" id="UP001596270"/>
    </source>
</evidence>
<dbReference type="EMBL" id="JBHSRS010000013">
    <property type="protein sequence ID" value="MFC6280483.1"/>
    <property type="molecule type" value="Genomic_DNA"/>
</dbReference>
<reference evidence="3" key="1">
    <citation type="journal article" date="2019" name="Int. J. Syst. Evol. Microbiol.">
        <title>The Global Catalogue of Microorganisms (GCM) 10K type strain sequencing project: providing services to taxonomists for standard genome sequencing and annotation.</title>
        <authorList>
            <consortium name="The Broad Institute Genomics Platform"/>
            <consortium name="The Broad Institute Genome Sequencing Center for Infectious Disease"/>
            <person name="Wu L."/>
            <person name="Ma J."/>
        </authorList>
    </citation>
    <scope>NUCLEOTIDE SEQUENCE [LARGE SCALE GENOMIC DNA]</scope>
    <source>
        <strain evidence="3">CCUG 39402</strain>
    </source>
</reference>
<accession>A0ABW1TU71</accession>
<dbReference type="InterPro" id="IPR032466">
    <property type="entry name" value="Metal_Hydrolase"/>
</dbReference>